<reference evidence="2 4" key="1">
    <citation type="submission" date="2019-09" db="EMBL/GenBank/DDBJ databases">
        <authorList>
            <person name="Li Y."/>
        </authorList>
    </citation>
    <scope>NUCLEOTIDE SEQUENCE [LARGE SCALE GENOMIC DNA]</scope>
    <source>
        <strain evidence="2 4">L3-3HA</strain>
    </source>
</reference>
<comment type="caution">
    <text evidence="2">The sequence shown here is derived from an EMBL/GenBank/DDBJ whole genome shotgun (WGS) entry which is preliminary data.</text>
</comment>
<proteinExistence type="predicted"/>
<dbReference type="GO" id="GO:0030151">
    <property type="term" value="F:molybdenum ion binding"/>
    <property type="evidence" value="ECO:0007669"/>
    <property type="project" value="InterPro"/>
</dbReference>
<dbReference type="Pfam" id="PF03473">
    <property type="entry name" value="MOSC"/>
    <property type="match status" value="1"/>
</dbReference>
<organism evidence="2 4">
    <name type="scientific">Affinibrenneria salicis</name>
    <dbReference type="NCBI Taxonomy" id="2590031"/>
    <lineage>
        <taxon>Bacteria</taxon>
        <taxon>Pseudomonadati</taxon>
        <taxon>Pseudomonadota</taxon>
        <taxon>Gammaproteobacteria</taxon>
        <taxon>Enterobacterales</taxon>
        <taxon>Pectobacteriaceae</taxon>
        <taxon>Affinibrenneria</taxon>
    </lineage>
</organism>
<dbReference type="GO" id="GO:0003824">
    <property type="term" value="F:catalytic activity"/>
    <property type="evidence" value="ECO:0007669"/>
    <property type="project" value="InterPro"/>
</dbReference>
<evidence type="ECO:0000313" key="3">
    <source>
        <dbReference type="EMBL" id="KAA9003163.1"/>
    </source>
</evidence>
<gene>
    <name evidence="2" type="ORF">FJU30_00640</name>
    <name evidence="3" type="ORF">FJU30_04125</name>
</gene>
<dbReference type="InterPro" id="IPR052353">
    <property type="entry name" value="Benzoxazolinone_Detox_Enz"/>
</dbReference>
<dbReference type="EMBL" id="VYKJ01000001">
    <property type="protein sequence ID" value="KAA9002549.1"/>
    <property type="molecule type" value="Genomic_DNA"/>
</dbReference>
<name>A0A5J5G5Q8_9GAMM</name>
<dbReference type="Proteomes" id="UP000335415">
    <property type="component" value="Unassembled WGS sequence"/>
</dbReference>
<evidence type="ECO:0000313" key="2">
    <source>
        <dbReference type="EMBL" id="KAA9002549.1"/>
    </source>
</evidence>
<sequence length="272" mass="30667">MPIRKALLKKGVTTGPALNINSKRAARKNRAGRASKRMARGRRNLQETVMTEKVTPVRLASLKAILCNTLSYADQSLPPVKQKRSAPAARIHLDGLECDNGDREQYDDPDNALMHYAWEHYAFWRERFPAKADLLAQPGIFGENFSTEGMSEADICIGDVLKVGSARVQVSWGREACHTMEERFDDPEMPQAMHHLAKNGWFYRVLEEGDVRVGDVFMLADRPHPHWTLSRVQQVLFGNEQDVAVLETLQSLPYLAAAWRTQFAARLAALRG</sequence>
<dbReference type="SUPFAM" id="SSF50800">
    <property type="entry name" value="PK beta-barrel domain-like"/>
    <property type="match status" value="1"/>
</dbReference>
<dbReference type="PANTHER" id="PTHR30212">
    <property type="entry name" value="PROTEIN YIIM"/>
    <property type="match status" value="1"/>
</dbReference>
<dbReference type="GO" id="GO:0030170">
    <property type="term" value="F:pyridoxal phosphate binding"/>
    <property type="evidence" value="ECO:0007669"/>
    <property type="project" value="InterPro"/>
</dbReference>
<protein>
    <submittedName>
        <fullName evidence="2">MOSC domain-containing protein</fullName>
    </submittedName>
</protein>
<dbReference type="OrthoDB" id="9786134at2"/>
<dbReference type="InterPro" id="IPR005163">
    <property type="entry name" value="Tri_helical_YiiM-like"/>
</dbReference>
<dbReference type="PROSITE" id="PS51340">
    <property type="entry name" value="MOSC"/>
    <property type="match status" value="1"/>
</dbReference>
<dbReference type="EMBL" id="VYKJ01000001">
    <property type="protein sequence ID" value="KAA9003163.1"/>
    <property type="molecule type" value="Genomic_DNA"/>
</dbReference>
<dbReference type="Gene3D" id="2.40.33.20">
    <property type="entry name" value="PK beta-barrel domain-like"/>
    <property type="match status" value="1"/>
</dbReference>
<evidence type="ECO:0000259" key="1">
    <source>
        <dbReference type="PROSITE" id="PS51340"/>
    </source>
</evidence>
<dbReference type="PANTHER" id="PTHR30212:SF2">
    <property type="entry name" value="PROTEIN YIIM"/>
    <property type="match status" value="1"/>
</dbReference>
<dbReference type="InterPro" id="IPR011037">
    <property type="entry name" value="Pyrv_Knase-like_insert_dom_sf"/>
</dbReference>
<dbReference type="InterPro" id="IPR005302">
    <property type="entry name" value="MoCF_Sase_C"/>
</dbReference>
<keyword evidence="4" id="KW-1185">Reference proteome</keyword>
<evidence type="ECO:0000313" key="4">
    <source>
        <dbReference type="Proteomes" id="UP000335415"/>
    </source>
</evidence>
<dbReference type="Pfam" id="PF03475">
    <property type="entry name" value="YiiM_3-alpha"/>
    <property type="match status" value="1"/>
</dbReference>
<feature type="domain" description="MOSC" evidence="1">
    <location>
        <begin position="83"/>
        <end position="220"/>
    </location>
</feature>
<accession>A0A5J5G5Q8</accession>
<dbReference type="AlphaFoldDB" id="A0A5J5G5Q8"/>